<organism evidence="2 3">
    <name type="scientific">Dendrobium catenatum</name>
    <dbReference type="NCBI Taxonomy" id="906689"/>
    <lineage>
        <taxon>Eukaryota</taxon>
        <taxon>Viridiplantae</taxon>
        <taxon>Streptophyta</taxon>
        <taxon>Embryophyta</taxon>
        <taxon>Tracheophyta</taxon>
        <taxon>Spermatophyta</taxon>
        <taxon>Magnoliopsida</taxon>
        <taxon>Liliopsida</taxon>
        <taxon>Asparagales</taxon>
        <taxon>Orchidaceae</taxon>
        <taxon>Epidendroideae</taxon>
        <taxon>Malaxideae</taxon>
        <taxon>Dendrobiinae</taxon>
        <taxon>Dendrobium</taxon>
    </lineage>
</organism>
<proteinExistence type="predicted"/>
<evidence type="ECO:0000313" key="3">
    <source>
        <dbReference type="Proteomes" id="UP000233837"/>
    </source>
</evidence>
<keyword evidence="3" id="KW-1185">Reference proteome</keyword>
<reference evidence="2 3" key="1">
    <citation type="journal article" date="2016" name="Sci. Rep.">
        <title>The Dendrobium catenatum Lindl. genome sequence provides insights into polysaccharide synthase, floral development and adaptive evolution.</title>
        <authorList>
            <person name="Zhang G.Q."/>
            <person name="Xu Q."/>
            <person name="Bian C."/>
            <person name="Tsai W.C."/>
            <person name="Yeh C.M."/>
            <person name="Liu K.W."/>
            <person name="Yoshida K."/>
            <person name="Zhang L.S."/>
            <person name="Chang S.B."/>
            <person name="Chen F."/>
            <person name="Shi Y."/>
            <person name="Su Y.Y."/>
            <person name="Zhang Y.Q."/>
            <person name="Chen L.J."/>
            <person name="Yin Y."/>
            <person name="Lin M."/>
            <person name="Huang H."/>
            <person name="Deng H."/>
            <person name="Wang Z.W."/>
            <person name="Zhu S.L."/>
            <person name="Zhao X."/>
            <person name="Deng C."/>
            <person name="Niu S.C."/>
            <person name="Huang J."/>
            <person name="Wang M."/>
            <person name="Liu G.H."/>
            <person name="Yang H.J."/>
            <person name="Xiao X.J."/>
            <person name="Hsiao Y.Y."/>
            <person name="Wu W.L."/>
            <person name="Chen Y.Y."/>
            <person name="Mitsuda N."/>
            <person name="Ohme-Takagi M."/>
            <person name="Luo Y.B."/>
            <person name="Van de Peer Y."/>
            <person name="Liu Z.J."/>
        </authorList>
    </citation>
    <scope>NUCLEOTIDE SEQUENCE [LARGE SCALE GENOMIC DNA]</scope>
    <source>
        <tissue evidence="2">The whole plant</tissue>
    </source>
</reference>
<dbReference type="Proteomes" id="UP000233837">
    <property type="component" value="Unassembled WGS sequence"/>
</dbReference>
<sequence length="480" mass="53918">MRLEDHKESRGEYATSNSKDMRRELSLKYRSSTSDQPSGFKFKSSHVHQTFGCCTFKIATPSDHHLEHNPISFIGITRRQYYGRDHLSFSNIRVAAPPSRSSPSLHGRPSIGSSVRSVPYDSPLGPTPGPPSQSLASPTIDPASMILINNCIKKKKFTEPKTEYIHFVDTNDNQDFFEDETEVIESDFRHDLNPELGKLKPLNFETLAHPDPSLLEDNPLDKVCLDDNSKDSDLIISPTEMILSNYDSILENSNGDMGNLEFEVSQLNLSPNIIKLEPIDLKVMTIPDPIENICMHLEDSDLAFSGSEPNWRIEHPRVLLESILGVAPLELHLKECDFLDWTYLTTPRTDLNVRGSLSPYFHVTTLTVVPPSVMNTLPNFLSLIPDGDSLGYPIMVMNQDPSSYLISDSFILPAMFLFFPVKYHLSHSWMNSLDDPVAPRRLSTTITETSNRNVLVAKDVFIVPPTPVPLDLNTLDPLIS</sequence>
<dbReference type="EMBL" id="KZ502882">
    <property type="protein sequence ID" value="PKU71259.1"/>
    <property type="molecule type" value="Genomic_DNA"/>
</dbReference>
<evidence type="ECO:0000256" key="1">
    <source>
        <dbReference type="SAM" id="MobiDB-lite"/>
    </source>
</evidence>
<protein>
    <submittedName>
        <fullName evidence="2">Uncharacterized protein</fullName>
    </submittedName>
</protein>
<feature type="region of interest" description="Disordered" evidence="1">
    <location>
        <begin position="94"/>
        <end position="139"/>
    </location>
</feature>
<gene>
    <name evidence="2" type="ORF">MA16_Dca007256</name>
</gene>
<feature type="compositionally biased region" description="Basic and acidic residues" evidence="1">
    <location>
        <begin position="1"/>
        <end position="11"/>
    </location>
</feature>
<feature type="region of interest" description="Disordered" evidence="1">
    <location>
        <begin position="1"/>
        <end position="23"/>
    </location>
</feature>
<dbReference type="AlphaFoldDB" id="A0A2I0W6G9"/>
<reference evidence="2 3" key="2">
    <citation type="journal article" date="2017" name="Nature">
        <title>The Apostasia genome and the evolution of orchids.</title>
        <authorList>
            <person name="Zhang G.Q."/>
            <person name="Liu K.W."/>
            <person name="Li Z."/>
            <person name="Lohaus R."/>
            <person name="Hsiao Y.Y."/>
            <person name="Niu S.C."/>
            <person name="Wang J.Y."/>
            <person name="Lin Y.C."/>
            <person name="Xu Q."/>
            <person name="Chen L.J."/>
            <person name="Yoshida K."/>
            <person name="Fujiwara S."/>
            <person name="Wang Z.W."/>
            <person name="Zhang Y.Q."/>
            <person name="Mitsuda N."/>
            <person name="Wang M."/>
            <person name="Liu G.H."/>
            <person name="Pecoraro L."/>
            <person name="Huang H.X."/>
            <person name="Xiao X.J."/>
            <person name="Lin M."/>
            <person name="Wu X.Y."/>
            <person name="Wu W.L."/>
            <person name="Chen Y.Y."/>
            <person name="Chang S.B."/>
            <person name="Sakamoto S."/>
            <person name="Ohme-Takagi M."/>
            <person name="Yagi M."/>
            <person name="Zeng S.J."/>
            <person name="Shen C.Y."/>
            <person name="Yeh C.M."/>
            <person name="Luo Y.B."/>
            <person name="Tsai W.C."/>
            <person name="Van de Peer Y."/>
            <person name="Liu Z.J."/>
        </authorList>
    </citation>
    <scope>NUCLEOTIDE SEQUENCE [LARGE SCALE GENOMIC DNA]</scope>
    <source>
        <tissue evidence="2">The whole plant</tissue>
    </source>
</reference>
<accession>A0A2I0W6G9</accession>
<name>A0A2I0W6G9_9ASPA</name>
<evidence type="ECO:0000313" key="2">
    <source>
        <dbReference type="EMBL" id="PKU71259.1"/>
    </source>
</evidence>